<dbReference type="STRING" id="330734.ABA45_17785"/>
<dbReference type="EMBL" id="CP011494">
    <property type="protein sequence ID" value="AKO54059.1"/>
    <property type="molecule type" value="Genomic_DNA"/>
</dbReference>
<organism evidence="3 4">
    <name type="scientific">Marinobacter psychrophilus</name>
    <dbReference type="NCBI Taxonomy" id="330734"/>
    <lineage>
        <taxon>Bacteria</taxon>
        <taxon>Pseudomonadati</taxon>
        <taxon>Pseudomonadota</taxon>
        <taxon>Gammaproteobacteria</taxon>
        <taxon>Pseudomonadales</taxon>
        <taxon>Marinobacteraceae</taxon>
        <taxon>Marinobacter</taxon>
    </lineage>
</organism>
<name>A0A0H4I4V1_9GAMM</name>
<dbReference type="GO" id="GO:0033388">
    <property type="term" value="P:putrescine biosynthetic process from arginine"/>
    <property type="evidence" value="ECO:0007669"/>
    <property type="project" value="TreeGrafter"/>
</dbReference>
<evidence type="ECO:0000256" key="1">
    <source>
        <dbReference type="ARBA" id="ARBA00022801"/>
    </source>
</evidence>
<dbReference type="PATRIC" id="fig|330734.3.peg.3738"/>
<dbReference type="InterPro" id="IPR036526">
    <property type="entry name" value="C-N_Hydrolase_sf"/>
</dbReference>
<dbReference type="RefSeq" id="WP_048388395.1">
    <property type="nucleotide sequence ID" value="NZ_CP011494.1"/>
</dbReference>
<sequence>MSNLKIAVAQVSSIKGDIGENIKTHLLAIEKASQIGVSYIVFPELSLTGYEPELAAKLAFSTDDSRLKPLIDSAMENNIKIGVGAPLKSDGLPKIGLIIISQLGTVDTYEKIHLHSGEEAFFNRGTTHNCITIENTKIANAICADTNNPNHALTCSELGASVYIAGVLITEGGYNSDTAVMAAYANKYNMLVAMANHNQPTGNRAPIGKSAIWSNTGLLACASKNQNSLVVAEKLDDNWSGQVVEI</sequence>
<keyword evidence="1" id="KW-0378">Hydrolase</keyword>
<dbReference type="PANTHER" id="PTHR43674">
    <property type="entry name" value="NITRILASE C965.09-RELATED"/>
    <property type="match status" value="1"/>
</dbReference>
<gene>
    <name evidence="3" type="ORF">ABA45_17785</name>
</gene>
<evidence type="ECO:0000259" key="2">
    <source>
        <dbReference type="PROSITE" id="PS50263"/>
    </source>
</evidence>
<dbReference type="GO" id="GO:0050126">
    <property type="term" value="F:N-carbamoylputrescine amidase activity"/>
    <property type="evidence" value="ECO:0007669"/>
    <property type="project" value="TreeGrafter"/>
</dbReference>
<dbReference type="CDD" id="cd07197">
    <property type="entry name" value="nitrilase"/>
    <property type="match status" value="1"/>
</dbReference>
<accession>A0A0H4I4V1</accession>
<dbReference type="InterPro" id="IPR003010">
    <property type="entry name" value="C-N_Hydrolase"/>
</dbReference>
<proteinExistence type="predicted"/>
<dbReference type="PROSITE" id="PS50263">
    <property type="entry name" value="CN_HYDROLASE"/>
    <property type="match status" value="1"/>
</dbReference>
<dbReference type="PANTHER" id="PTHR43674:SF2">
    <property type="entry name" value="BETA-UREIDOPROPIONASE"/>
    <property type="match status" value="1"/>
</dbReference>
<feature type="domain" description="CN hydrolase" evidence="2">
    <location>
        <begin position="4"/>
        <end position="246"/>
    </location>
</feature>
<dbReference type="Gene3D" id="3.60.110.10">
    <property type="entry name" value="Carbon-nitrogen hydrolase"/>
    <property type="match status" value="1"/>
</dbReference>
<dbReference type="InterPro" id="IPR050345">
    <property type="entry name" value="Aliph_Amidase/BUP"/>
</dbReference>
<dbReference type="KEGG" id="mpq:ABA45_17785"/>
<evidence type="ECO:0000313" key="4">
    <source>
        <dbReference type="Proteomes" id="UP000036406"/>
    </source>
</evidence>
<evidence type="ECO:0000313" key="3">
    <source>
        <dbReference type="EMBL" id="AKO54059.1"/>
    </source>
</evidence>
<dbReference type="Pfam" id="PF00795">
    <property type="entry name" value="CN_hydrolase"/>
    <property type="match status" value="1"/>
</dbReference>
<dbReference type="SUPFAM" id="SSF56317">
    <property type="entry name" value="Carbon-nitrogen hydrolase"/>
    <property type="match status" value="1"/>
</dbReference>
<dbReference type="Proteomes" id="UP000036406">
    <property type="component" value="Chromosome"/>
</dbReference>
<keyword evidence="4" id="KW-1185">Reference proteome</keyword>
<protein>
    <recommendedName>
        <fullName evidence="2">CN hydrolase domain-containing protein</fullName>
    </recommendedName>
</protein>
<dbReference type="AlphaFoldDB" id="A0A0H4I4V1"/>
<reference evidence="3 4" key="1">
    <citation type="submission" date="2015-05" db="EMBL/GenBank/DDBJ databases">
        <title>Complete genome of Marinobacter psychrophilus strain 20041T isolated from sea-ice of the Canadian Basin.</title>
        <authorList>
            <person name="Song L."/>
            <person name="Ren L."/>
            <person name="Yu Y."/>
            <person name="Wang X."/>
        </authorList>
    </citation>
    <scope>NUCLEOTIDE SEQUENCE [LARGE SCALE GENOMIC DNA]</scope>
    <source>
        <strain evidence="3 4">20041</strain>
    </source>
</reference>